<dbReference type="Pfam" id="PF23247">
    <property type="entry name" value="LRR_RPS2"/>
    <property type="match status" value="1"/>
</dbReference>
<evidence type="ECO:0000259" key="2">
    <source>
        <dbReference type="Pfam" id="PF23247"/>
    </source>
</evidence>
<dbReference type="SUPFAM" id="SSF52047">
    <property type="entry name" value="RNI-like"/>
    <property type="match status" value="1"/>
</dbReference>
<dbReference type="InterPro" id="IPR050905">
    <property type="entry name" value="Plant_NBS-LRR"/>
</dbReference>
<evidence type="ECO:0000256" key="1">
    <source>
        <dbReference type="ARBA" id="ARBA00022821"/>
    </source>
</evidence>
<dbReference type="InterPro" id="IPR032675">
    <property type="entry name" value="LRR_dom_sf"/>
</dbReference>
<dbReference type="AlphaFoldDB" id="A5B3P7"/>
<dbReference type="EMBL" id="AM445544">
    <property type="protein sequence ID" value="CAN76398.1"/>
    <property type="molecule type" value="Genomic_DNA"/>
</dbReference>
<dbReference type="ExpressionAtlas" id="A5B3P7">
    <property type="expression patterns" value="baseline"/>
</dbReference>
<reference evidence="3" key="1">
    <citation type="journal article" date="2007" name="PLoS ONE">
        <title>The first genome sequence of an elite grapevine cultivar (Pinot noir Vitis vinifera L.): coping with a highly heterozygous genome.</title>
        <authorList>
            <person name="Velasco R."/>
            <person name="Zharkikh A."/>
            <person name="Troggio M."/>
            <person name="Cartwright D.A."/>
            <person name="Cestaro A."/>
            <person name="Pruss D."/>
            <person name="Pindo M."/>
            <person name="FitzGerald L.M."/>
            <person name="Vezzulli S."/>
            <person name="Reid J."/>
            <person name="Malacarne G."/>
            <person name="Iliev D."/>
            <person name="Coppola G."/>
            <person name="Wardell B."/>
            <person name="Micheletti D."/>
            <person name="Macalma T."/>
            <person name="Facci M."/>
            <person name="Mitchell J.T."/>
            <person name="Perazzolli M."/>
            <person name="Eldredge G."/>
            <person name="Gatto P."/>
            <person name="Oyzerski R."/>
            <person name="Moretto M."/>
            <person name="Gutin N."/>
            <person name="Stefanini M."/>
            <person name="Chen Y."/>
            <person name="Segala C."/>
            <person name="Davenport C."/>
            <person name="Dematte L."/>
            <person name="Mraz A."/>
            <person name="Battilana J."/>
            <person name="Stormo K."/>
            <person name="Costa F."/>
            <person name="Tao Q."/>
            <person name="Si-Ammour A."/>
            <person name="Harkins T."/>
            <person name="Lackey A."/>
            <person name="Perbost C."/>
            <person name="Taillon B."/>
            <person name="Stella A."/>
            <person name="Solovyev V."/>
            <person name="Fawcett J.A."/>
            <person name="Sterck L."/>
            <person name="Vandepoele K."/>
            <person name="Grando S.M."/>
            <person name="Toppo S."/>
            <person name="Moser C."/>
            <person name="Lanchbury J."/>
            <person name="Bogden R."/>
            <person name="Skolnick M."/>
            <person name="Sgaramella V."/>
            <person name="Bhatnagar S.K."/>
            <person name="Fontana P."/>
            <person name="Gutin A."/>
            <person name="Van de Peer Y."/>
            <person name="Salamini F."/>
            <person name="Viola R."/>
        </authorList>
    </citation>
    <scope>NUCLEOTIDE SEQUENCE</scope>
</reference>
<sequence>MTSTLHSPRPSFLPTRMQQWQIYGEEEGVEMDVGRLLGMPQIEGVDVGVRIGTFEPYRSVDQFGMVAFPRLESLNISGLDNVEKIWHNQLLEDSFSQLKEIRVASCGKLLNIFPSSMLNMLQSLQFLRAVDCSSLEVVHDMEWINVKEAVTTTLLSKLDLRVSSCGVEELVVKEDGVETAPRFVFPIMTSLRLMNLQQFKSFYPGTHTIMAFVEKAGGA</sequence>
<protein>
    <recommendedName>
        <fullName evidence="2">Disease resistance protein At4g27190-like leucine-rich repeats domain-containing protein</fullName>
    </recommendedName>
</protein>
<gene>
    <name evidence="3" type="ORF">VITISV_001548</name>
</gene>
<dbReference type="InterPro" id="IPR057135">
    <property type="entry name" value="At4g27190-like_LRR"/>
</dbReference>
<evidence type="ECO:0000313" key="3">
    <source>
        <dbReference type="EMBL" id="CAN76398.1"/>
    </source>
</evidence>
<accession>A5B3P7</accession>
<keyword evidence="1" id="KW-0611">Plant defense</keyword>
<dbReference type="Gene3D" id="3.80.10.10">
    <property type="entry name" value="Ribonuclease Inhibitor"/>
    <property type="match status" value="1"/>
</dbReference>
<dbReference type="PANTHER" id="PTHR33463:SF203">
    <property type="entry name" value="AAA+ ATPASE DOMAIN-CONTAINING PROTEIN"/>
    <property type="match status" value="1"/>
</dbReference>
<dbReference type="PANTHER" id="PTHR33463">
    <property type="entry name" value="NB-ARC DOMAIN-CONTAINING PROTEIN-RELATED"/>
    <property type="match status" value="1"/>
</dbReference>
<organism evidence="3">
    <name type="scientific">Vitis vinifera</name>
    <name type="common">Grape</name>
    <dbReference type="NCBI Taxonomy" id="29760"/>
    <lineage>
        <taxon>Eukaryota</taxon>
        <taxon>Viridiplantae</taxon>
        <taxon>Streptophyta</taxon>
        <taxon>Embryophyta</taxon>
        <taxon>Tracheophyta</taxon>
        <taxon>Spermatophyta</taxon>
        <taxon>Magnoliopsida</taxon>
        <taxon>eudicotyledons</taxon>
        <taxon>Gunneridae</taxon>
        <taxon>Pentapetalae</taxon>
        <taxon>rosids</taxon>
        <taxon>Vitales</taxon>
        <taxon>Vitaceae</taxon>
        <taxon>Viteae</taxon>
        <taxon>Vitis</taxon>
    </lineage>
</organism>
<name>A5B3P7_VITVI</name>
<feature type="domain" description="Disease resistance protein At4g27190-like leucine-rich repeats" evidence="2">
    <location>
        <begin position="71"/>
        <end position="152"/>
    </location>
</feature>
<proteinExistence type="predicted"/>